<comment type="subcellular location">
    <subcellularLocation>
        <location evidence="1 6">Cytoplasm</location>
    </subcellularLocation>
</comment>
<dbReference type="NCBIfam" id="NF008629">
    <property type="entry name" value="PRK11617.1"/>
    <property type="match status" value="1"/>
</dbReference>
<feature type="site" description="Interaction with target DNA" evidence="6">
    <location>
        <position position="80"/>
    </location>
</feature>
<keyword evidence="8" id="KW-1185">Reference proteome</keyword>
<comment type="cofactor">
    <cofactor evidence="6">
        <name>Mg(2+)</name>
        <dbReference type="ChEBI" id="CHEBI:18420"/>
    </cofactor>
</comment>
<keyword evidence="4 6" id="KW-0255">Endonuclease</keyword>
<keyword evidence="6" id="KW-0479">Metal-binding</keyword>
<evidence type="ECO:0000256" key="3">
    <source>
        <dbReference type="ARBA" id="ARBA00022722"/>
    </source>
</evidence>
<dbReference type="PANTHER" id="PTHR28511:SF1">
    <property type="entry name" value="ENDONUCLEASE V"/>
    <property type="match status" value="1"/>
</dbReference>
<dbReference type="GO" id="GO:0005737">
    <property type="term" value="C:cytoplasm"/>
    <property type="evidence" value="ECO:0007669"/>
    <property type="project" value="UniProtKB-SubCell"/>
</dbReference>
<accession>A0AAE3RB91</accession>
<dbReference type="EMBL" id="JASJOU010000013">
    <property type="protein sequence ID" value="MDJ1504909.1"/>
    <property type="molecule type" value="Genomic_DNA"/>
</dbReference>
<keyword evidence="2 6" id="KW-0963">Cytoplasm</keyword>
<dbReference type="PANTHER" id="PTHR28511">
    <property type="entry name" value="ENDONUCLEASE V"/>
    <property type="match status" value="1"/>
</dbReference>
<comment type="catalytic activity">
    <reaction evidence="6">
        <text>Endonucleolytic cleavage at apurinic or apyrimidinic sites to products with a 5'-phosphate.</text>
        <dbReference type="EC" id="3.1.21.7"/>
    </reaction>
</comment>
<keyword evidence="5 6" id="KW-0378">Hydrolase</keyword>
<dbReference type="Proteomes" id="UP001232063">
    <property type="component" value="Unassembled WGS sequence"/>
</dbReference>
<dbReference type="GO" id="GO:0016891">
    <property type="term" value="F:RNA endonuclease activity producing 5'-phosphomonoesters, hydrolytic mechanism"/>
    <property type="evidence" value="ECO:0007669"/>
    <property type="project" value="TreeGrafter"/>
</dbReference>
<dbReference type="HAMAP" id="MF_00801">
    <property type="entry name" value="Endonuclease_5"/>
    <property type="match status" value="1"/>
</dbReference>
<protein>
    <recommendedName>
        <fullName evidence="6">Endonuclease V</fullName>
        <ecNumber evidence="6">3.1.21.7</ecNumber>
    </recommendedName>
    <alternativeName>
        <fullName evidence="6">Deoxyinosine 3'endonuclease</fullName>
    </alternativeName>
    <alternativeName>
        <fullName evidence="6">Deoxyribonuclease V</fullName>
        <shortName evidence="6">DNase V</shortName>
    </alternativeName>
</protein>
<dbReference type="AlphaFoldDB" id="A0AAE3RB91"/>
<evidence type="ECO:0000313" key="8">
    <source>
        <dbReference type="Proteomes" id="UP001232063"/>
    </source>
</evidence>
<evidence type="ECO:0000256" key="2">
    <source>
        <dbReference type="ARBA" id="ARBA00022490"/>
    </source>
</evidence>
<keyword evidence="6" id="KW-0227">DNA damage</keyword>
<evidence type="ECO:0000313" key="7">
    <source>
        <dbReference type="EMBL" id="MDJ1504909.1"/>
    </source>
</evidence>
<comment type="similarity">
    <text evidence="6">Belongs to the endonuclease V family.</text>
</comment>
<evidence type="ECO:0000256" key="6">
    <source>
        <dbReference type="HAMAP-Rule" id="MF_00801"/>
    </source>
</evidence>
<evidence type="ECO:0000256" key="1">
    <source>
        <dbReference type="ARBA" id="ARBA00004496"/>
    </source>
</evidence>
<sequence length="230" mass="25526">MSIANHSWDLSIPEAIALQKELRTQIQLTPLDKEIRYVAGTDISFNKFSDTVYAGIVVLDLTTLQEVARSMVVTETHFPYVPGLLSFREIPALLQAWEQLTFKPDLLIVDGHGIAHPRRLGIATHLGLALDMPTIGCGKSRLTGTYTLPDNEPGSTSPLWDRQDQIGIVLRSKRNTLPLFISPGHKITFAESVTIVQKCITKYRLPETTRKVHDAVNALRIAHKDPASPS</sequence>
<dbReference type="GO" id="GO:0003727">
    <property type="term" value="F:single-stranded RNA binding"/>
    <property type="evidence" value="ECO:0007669"/>
    <property type="project" value="TreeGrafter"/>
</dbReference>
<feature type="binding site" evidence="6">
    <location>
        <position position="110"/>
    </location>
    <ligand>
        <name>Mg(2+)</name>
        <dbReference type="ChEBI" id="CHEBI:18420"/>
    </ligand>
</feature>
<organism evidence="7 8">
    <name type="scientific">Xanthocytophaga agilis</name>
    <dbReference type="NCBI Taxonomy" id="3048010"/>
    <lineage>
        <taxon>Bacteria</taxon>
        <taxon>Pseudomonadati</taxon>
        <taxon>Bacteroidota</taxon>
        <taxon>Cytophagia</taxon>
        <taxon>Cytophagales</taxon>
        <taxon>Rhodocytophagaceae</taxon>
        <taxon>Xanthocytophaga</taxon>
    </lineage>
</organism>
<keyword evidence="6" id="KW-0234">DNA repair</keyword>
<dbReference type="EC" id="3.1.21.7" evidence="6"/>
<dbReference type="RefSeq" id="WP_314516604.1">
    <property type="nucleotide sequence ID" value="NZ_JASJOU010000013.1"/>
</dbReference>
<name>A0AAE3RB91_9BACT</name>
<dbReference type="GO" id="GO:0006281">
    <property type="term" value="P:DNA repair"/>
    <property type="evidence" value="ECO:0007669"/>
    <property type="project" value="UniProtKB-UniRule"/>
</dbReference>
<proteinExistence type="inferred from homology"/>
<keyword evidence="3 6" id="KW-0540">Nuclease</keyword>
<keyword evidence="6" id="KW-0460">Magnesium</keyword>
<dbReference type="CDD" id="cd06559">
    <property type="entry name" value="Endonuclease_V"/>
    <property type="match status" value="1"/>
</dbReference>
<dbReference type="GO" id="GO:0043737">
    <property type="term" value="F:deoxyribonuclease V activity"/>
    <property type="evidence" value="ECO:0007669"/>
    <property type="project" value="UniProtKB-UniRule"/>
</dbReference>
<dbReference type="InterPro" id="IPR007581">
    <property type="entry name" value="Endonuclease-V"/>
</dbReference>
<evidence type="ECO:0000256" key="4">
    <source>
        <dbReference type="ARBA" id="ARBA00022759"/>
    </source>
</evidence>
<dbReference type="GO" id="GO:0000287">
    <property type="term" value="F:magnesium ion binding"/>
    <property type="evidence" value="ECO:0007669"/>
    <property type="project" value="UniProtKB-UniRule"/>
</dbReference>
<gene>
    <name evidence="6 7" type="primary">nfi</name>
    <name evidence="7" type="ORF">QNI22_29870</name>
</gene>
<comment type="caution">
    <text evidence="7">The sequence shown here is derived from an EMBL/GenBank/DDBJ whole genome shotgun (WGS) entry which is preliminary data.</text>
</comment>
<feature type="binding site" evidence="6">
    <location>
        <position position="42"/>
    </location>
    <ligand>
        <name>Mg(2+)</name>
        <dbReference type="ChEBI" id="CHEBI:18420"/>
    </ligand>
</feature>
<dbReference type="Gene3D" id="3.30.2170.10">
    <property type="entry name" value="archaeoglobus fulgidus dsm 4304 superfamily"/>
    <property type="match status" value="1"/>
</dbReference>
<evidence type="ECO:0000256" key="5">
    <source>
        <dbReference type="ARBA" id="ARBA00022801"/>
    </source>
</evidence>
<comment type="function">
    <text evidence="6">DNA repair enzyme involved in the repair of deaminated bases. Selectively cleaves double-stranded DNA at the second phosphodiester bond 3' to a deoxyinosine leaving behind the intact lesion on the nicked DNA.</text>
</comment>
<dbReference type="Pfam" id="PF04493">
    <property type="entry name" value="Endonuclease_5"/>
    <property type="match status" value="1"/>
</dbReference>
<reference evidence="7" key="1">
    <citation type="submission" date="2023-05" db="EMBL/GenBank/DDBJ databases">
        <authorList>
            <person name="Zhang X."/>
        </authorList>
    </citation>
    <scope>NUCLEOTIDE SEQUENCE</scope>
    <source>
        <strain evidence="7">BD1B2-1</strain>
    </source>
</reference>